<dbReference type="InterPro" id="IPR009097">
    <property type="entry name" value="Cyclic_Pdiesterase"/>
</dbReference>
<dbReference type="GO" id="GO:0016874">
    <property type="term" value="F:ligase activity"/>
    <property type="evidence" value="ECO:0007669"/>
    <property type="project" value="UniProtKB-KW"/>
</dbReference>
<comment type="caution">
    <text evidence="1">The sequence shown here is derived from an EMBL/GenBank/DDBJ whole genome shotgun (WGS) entry which is preliminary data.</text>
</comment>
<protein>
    <submittedName>
        <fullName evidence="1">2'-5' RNA ligase family protein</fullName>
    </submittedName>
</protein>
<gene>
    <name evidence="1" type="ORF">PV399_28670</name>
    <name evidence="2" type="ORF">PV666_25525</name>
</gene>
<evidence type="ECO:0000313" key="3">
    <source>
        <dbReference type="Proteomes" id="UP001272987"/>
    </source>
</evidence>
<evidence type="ECO:0000313" key="1">
    <source>
        <dbReference type="EMBL" id="MDX2963666.1"/>
    </source>
</evidence>
<dbReference type="EMBL" id="JARAWP010000015">
    <property type="protein sequence ID" value="MDX3021225.1"/>
    <property type="molecule type" value="Genomic_DNA"/>
</dbReference>
<reference evidence="1 3" key="1">
    <citation type="journal article" date="2023" name="Microb. Genom.">
        <title>Mesoterricola silvestris gen. nov., sp. nov., Mesoterricola sediminis sp. nov., Geothrix oryzae sp. nov., Geothrix edaphica sp. nov., Geothrix rubra sp. nov., and Geothrix limicola sp. nov., six novel members of Acidobacteriota isolated from soils.</title>
        <authorList>
            <person name="Weisberg A.J."/>
            <person name="Pearce E."/>
            <person name="Kramer C.G."/>
            <person name="Chang J.H."/>
            <person name="Clarke C.R."/>
        </authorList>
    </citation>
    <scope>NUCLEOTIDE SEQUENCE</scope>
    <source>
        <strain evidence="2 3">NB05-1H</strain>
        <strain evidence="1">NRRL_B-16521</strain>
    </source>
</reference>
<keyword evidence="3" id="KW-1185">Reference proteome</keyword>
<organism evidence="1 4">
    <name type="scientific">Streptomyces acidiscabies</name>
    <dbReference type="NCBI Taxonomy" id="42234"/>
    <lineage>
        <taxon>Bacteria</taxon>
        <taxon>Bacillati</taxon>
        <taxon>Actinomycetota</taxon>
        <taxon>Actinomycetes</taxon>
        <taxon>Kitasatosporales</taxon>
        <taxon>Streptomycetaceae</taxon>
        <taxon>Streptomyces</taxon>
    </lineage>
</organism>
<dbReference type="SUPFAM" id="SSF55144">
    <property type="entry name" value="LigT-like"/>
    <property type="match status" value="1"/>
</dbReference>
<accession>A0AAP6EIN1</accession>
<evidence type="ECO:0000313" key="4">
    <source>
        <dbReference type="Proteomes" id="UP001282288"/>
    </source>
</evidence>
<dbReference type="Proteomes" id="UP001272987">
    <property type="component" value="Unassembled WGS sequence"/>
</dbReference>
<dbReference type="GeneID" id="69810818"/>
<evidence type="ECO:0000313" key="2">
    <source>
        <dbReference type="EMBL" id="MDX3021225.1"/>
    </source>
</evidence>
<dbReference type="RefSeq" id="WP_010358185.1">
    <property type="nucleotide sequence ID" value="NZ_BCMK01000031.1"/>
</dbReference>
<dbReference type="Gene3D" id="3.90.1140.10">
    <property type="entry name" value="Cyclic phosphodiesterase"/>
    <property type="match status" value="1"/>
</dbReference>
<dbReference type="Pfam" id="PF13563">
    <property type="entry name" value="2_5_RNA_ligase2"/>
    <property type="match status" value="1"/>
</dbReference>
<keyword evidence="1" id="KW-0436">Ligase</keyword>
<name>A0AAP6EIN1_9ACTN</name>
<proteinExistence type="predicted"/>
<dbReference type="EMBL" id="JARAWC010000023">
    <property type="protein sequence ID" value="MDX2963666.1"/>
    <property type="molecule type" value="Genomic_DNA"/>
</dbReference>
<dbReference type="AlphaFoldDB" id="A0AAP6EIN1"/>
<dbReference type="Proteomes" id="UP001282288">
    <property type="component" value="Unassembled WGS sequence"/>
</dbReference>
<sequence length="207" mass="23000">MAAETETMRNHWWWRPGWTVGRRFYTWHLTFVGQTDVHRLARQYRTALAPSGDALTPIPDRWLHLTMQGIGFVGEVDEEDVRAVVAAARDRLARVPAFDVRIGPAVLDPEAVLLPVRPDGPVRAVRDSIRAAIGDVLPEVPEKQGGFTPHVSVAYSAGDGPAQPISQALTDFDPTPAQAHISSAELIVLHRDHQMYEWETYAEVPLA</sequence>